<dbReference type="OMA" id="YMSQIRV"/>
<name>M4BKS3_HYAAE</name>
<dbReference type="AlphaFoldDB" id="M4BKS3"/>
<feature type="region of interest" description="Disordered" evidence="1">
    <location>
        <begin position="95"/>
        <end position="117"/>
    </location>
</feature>
<dbReference type="VEuPathDB" id="FungiDB:HpaG807006"/>
<keyword evidence="3" id="KW-1185">Reference proteome</keyword>
<protein>
    <submittedName>
        <fullName evidence="2">Uncharacterized protein</fullName>
    </submittedName>
</protein>
<dbReference type="eggNOG" id="ENOG502RXG2">
    <property type="taxonomic scope" value="Eukaryota"/>
</dbReference>
<reference evidence="3" key="1">
    <citation type="journal article" date="2010" name="Science">
        <title>Signatures of adaptation to obligate biotrophy in the Hyaloperonospora arabidopsidis genome.</title>
        <authorList>
            <person name="Baxter L."/>
            <person name="Tripathy S."/>
            <person name="Ishaque N."/>
            <person name="Boot N."/>
            <person name="Cabral A."/>
            <person name="Kemen E."/>
            <person name="Thines M."/>
            <person name="Ah-Fong A."/>
            <person name="Anderson R."/>
            <person name="Badejoko W."/>
            <person name="Bittner-Eddy P."/>
            <person name="Boore J.L."/>
            <person name="Chibucos M.C."/>
            <person name="Coates M."/>
            <person name="Dehal P."/>
            <person name="Delehaunty K."/>
            <person name="Dong S."/>
            <person name="Downton P."/>
            <person name="Dumas B."/>
            <person name="Fabro G."/>
            <person name="Fronick C."/>
            <person name="Fuerstenberg S.I."/>
            <person name="Fulton L."/>
            <person name="Gaulin E."/>
            <person name="Govers F."/>
            <person name="Hughes L."/>
            <person name="Humphray S."/>
            <person name="Jiang R.H."/>
            <person name="Judelson H."/>
            <person name="Kamoun S."/>
            <person name="Kyung K."/>
            <person name="Meijer H."/>
            <person name="Minx P."/>
            <person name="Morris P."/>
            <person name="Nelson J."/>
            <person name="Phuntumart V."/>
            <person name="Qutob D."/>
            <person name="Rehmany A."/>
            <person name="Rougon-Cardoso A."/>
            <person name="Ryden P."/>
            <person name="Torto-Alalibo T."/>
            <person name="Studholme D."/>
            <person name="Wang Y."/>
            <person name="Win J."/>
            <person name="Wood J."/>
            <person name="Clifton S.W."/>
            <person name="Rogers J."/>
            <person name="Van den Ackerveken G."/>
            <person name="Jones J.D."/>
            <person name="McDowell J.M."/>
            <person name="Beynon J."/>
            <person name="Tyler B.M."/>
        </authorList>
    </citation>
    <scope>NUCLEOTIDE SEQUENCE [LARGE SCALE GENOMIC DNA]</scope>
    <source>
        <strain evidence="3">Emoy2</strain>
    </source>
</reference>
<evidence type="ECO:0000313" key="3">
    <source>
        <dbReference type="Proteomes" id="UP000011713"/>
    </source>
</evidence>
<dbReference type="Proteomes" id="UP000011713">
    <property type="component" value="Unassembled WGS sequence"/>
</dbReference>
<sequence>MDTKAQVPADDYVVVAGRVQSSRQLTCLGGRVKHDGKRRLLVVPLAPSHDSETAHGSCVQVLDVGGVAATFLQGVRACFPTLVRKNLMADVDSDSEEEEALKKHEEEETAGLEAAKDQQSNEEVVLKYMDRIRLQTFTTYDELLSTFPIADPVDVRTVLLKDPSVPKHYQLLCIDCPAVSAGDNETHEGASHAFSSPATPSPEPFDFGVLFLSEMAPPRSKSSEQLFLQIPVPRSPLRPTSAVHESFQDATVLTFGTKREESVHGGGKTCEEMLQNIRMRHASGTFCTLVVPTTTWEQVVHATKSVLPQVCELHGELRLRRLVGTAPRGEPVKLLLDC</sequence>
<dbReference type="HOGENOM" id="CLU_812573_0_0_1"/>
<dbReference type="InParanoid" id="M4BKS3"/>
<proteinExistence type="predicted"/>
<organism evidence="2 3">
    <name type="scientific">Hyaloperonospora arabidopsidis (strain Emoy2)</name>
    <name type="common">Downy mildew agent</name>
    <name type="synonym">Peronospora arabidopsidis</name>
    <dbReference type="NCBI Taxonomy" id="559515"/>
    <lineage>
        <taxon>Eukaryota</taxon>
        <taxon>Sar</taxon>
        <taxon>Stramenopiles</taxon>
        <taxon>Oomycota</taxon>
        <taxon>Peronosporomycetes</taxon>
        <taxon>Peronosporales</taxon>
        <taxon>Peronosporaceae</taxon>
        <taxon>Hyaloperonospora</taxon>
    </lineage>
</organism>
<dbReference type="EMBL" id="JH598362">
    <property type="status" value="NOT_ANNOTATED_CDS"/>
    <property type="molecule type" value="Genomic_DNA"/>
</dbReference>
<reference evidence="2" key="2">
    <citation type="submission" date="2015-06" db="UniProtKB">
        <authorList>
            <consortium name="EnsemblProtists"/>
        </authorList>
    </citation>
    <scope>IDENTIFICATION</scope>
    <source>
        <strain evidence="2">Emoy2</strain>
    </source>
</reference>
<accession>M4BKS3</accession>
<dbReference type="EnsemblProtists" id="HpaT807006">
    <property type="protein sequence ID" value="HpaP807006"/>
    <property type="gene ID" value="HpaG807006"/>
</dbReference>
<evidence type="ECO:0000256" key="1">
    <source>
        <dbReference type="SAM" id="MobiDB-lite"/>
    </source>
</evidence>
<evidence type="ECO:0000313" key="2">
    <source>
        <dbReference type="EnsemblProtists" id="HpaP807006"/>
    </source>
</evidence>